<dbReference type="SFLD" id="SFLDG00358">
    <property type="entry name" value="Main_(cytGST)"/>
    <property type="match status" value="1"/>
</dbReference>
<dbReference type="SUPFAM" id="SSF47616">
    <property type="entry name" value="GST C-terminal domain-like"/>
    <property type="match status" value="1"/>
</dbReference>
<dbReference type="SFLD" id="SFLDG01150">
    <property type="entry name" value="Main.1:_Beta-like"/>
    <property type="match status" value="1"/>
</dbReference>
<dbReference type="PANTHER" id="PTHR44051:SF9">
    <property type="entry name" value="GLUTATHIONE S-TRANSFERASE 1"/>
    <property type="match status" value="1"/>
</dbReference>
<dbReference type="PANTHER" id="PTHR44051">
    <property type="entry name" value="GLUTATHIONE S-TRANSFERASE-RELATED"/>
    <property type="match status" value="1"/>
</dbReference>
<accession>A0A939JTC5</accession>
<dbReference type="Proteomes" id="UP000664122">
    <property type="component" value="Unassembled WGS sequence"/>
</dbReference>
<reference evidence="3" key="1">
    <citation type="submission" date="2021-03" db="EMBL/GenBank/DDBJ databases">
        <title>Whole genome sequence of Jiella sp. CQZ9-1.</title>
        <authorList>
            <person name="Tuo L."/>
        </authorList>
    </citation>
    <scope>NUCLEOTIDE SEQUENCE</scope>
    <source>
        <strain evidence="3">CQZ9-1</strain>
    </source>
</reference>
<dbReference type="EMBL" id="JAFMPP010000013">
    <property type="protein sequence ID" value="MBO0663843.1"/>
    <property type="molecule type" value="Genomic_DNA"/>
</dbReference>
<comment type="caution">
    <text evidence="3">The sequence shown here is derived from an EMBL/GenBank/DDBJ whole genome shotgun (WGS) entry which is preliminary data.</text>
</comment>
<sequence length="205" mass="22631">MLTVHNLAFSRAMRVAWLLEELAVPYKVKTYARTDAYRAPAALKAIHPLGKSPVIQDGDLTLGESAAILRYIDRHYGDGRFSPAAGSHDAAHHDEWLDYAEGTLARPIAAGFWARKNGTKPDTRTREELATHFGYLTDTLSARPFLLGGQLTLADIQLSYLLAMAERSDLLGDWPVIQAYWQHLKAVPALTRAIGKTGPIMPDPL</sequence>
<gene>
    <name evidence="3" type="ORF">J1C48_14780</name>
</gene>
<keyword evidence="4" id="KW-1185">Reference proteome</keyword>
<dbReference type="Gene3D" id="1.20.1050.10">
    <property type="match status" value="1"/>
</dbReference>
<proteinExistence type="predicted"/>
<dbReference type="RefSeq" id="WP_207258760.1">
    <property type="nucleotide sequence ID" value="NZ_JAFMPP010000013.1"/>
</dbReference>
<evidence type="ECO:0000313" key="4">
    <source>
        <dbReference type="Proteomes" id="UP000664122"/>
    </source>
</evidence>
<dbReference type="Pfam" id="PF14497">
    <property type="entry name" value="GST_C_3"/>
    <property type="match status" value="1"/>
</dbReference>
<evidence type="ECO:0000313" key="3">
    <source>
        <dbReference type="EMBL" id="MBO0663843.1"/>
    </source>
</evidence>
<dbReference type="InterPro" id="IPR040079">
    <property type="entry name" value="Glutathione_S-Trfase"/>
</dbReference>
<evidence type="ECO:0000259" key="2">
    <source>
        <dbReference type="PROSITE" id="PS50405"/>
    </source>
</evidence>
<dbReference type="InterPro" id="IPR010987">
    <property type="entry name" value="Glutathione-S-Trfase_C-like"/>
</dbReference>
<dbReference type="Pfam" id="PF02798">
    <property type="entry name" value="GST_N"/>
    <property type="match status" value="1"/>
</dbReference>
<dbReference type="CDD" id="cd03046">
    <property type="entry name" value="GST_N_GTT1_like"/>
    <property type="match status" value="1"/>
</dbReference>
<feature type="domain" description="GST C-terminal" evidence="2">
    <location>
        <begin position="86"/>
        <end position="203"/>
    </location>
</feature>
<name>A0A939JTC5_9HYPH</name>
<dbReference type="PROSITE" id="PS50405">
    <property type="entry name" value="GST_CTER"/>
    <property type="match status" value="1"/>
</dbReference>
<dbReference type="InterPro" id="IPR004045">
    <property type="entry name" value="Glutathione_S-Trfase_N"/>
</dbReference>
<feature type="domain" description="GST N-terminal" evidence="1">
    <location>
        <begin position="1"/>
        <end position="80"/>
    </location>
</feature>
<protein>
    <submittedName>
        <fullName evidence="3">Glutathione S-transferase family protein</fullName>
    </submittedName>
</protein>
<organism evidence="3 4">
    <name type="scientific">Jiella flava</name>
    <dbReference type="NCBI Taxonomy" id="2816857"/>
    <lineage>
        <taxon>Bacteria</taxon>
        <taxon>Pseudomonadati</taxon>
        <taxon>Pseudomonadota</taxon>
        <taxon>Alphaproteobacteria</taxon>
        <taxon>Hyphomicrobiales</taxon>
        <taxon>Aurantimonadaceae</taxon>
        <taxon>Jiella</taxon>
    </lineage>
</organism>
<dbReference type="SUPFAM" id="SSF52833">
    <property type="entry name" value="Thioredoxin-like"/>
    <property type="match status" value="1"/>
</dbReference>
<dbReference type="SFLD" id="SFLDS00019">
    <property type="entry name" value="Glutathione_Transferase_(cytos"/>
    <property type="match status" value="1"/>
</dbReference>
<dbReference type="Gene3D" id="3.40.30.10">
    <property type="entry name" value="Glutaredoxin"/>
    <property type="match status" value="1"/>
</dbReference>
<evidence type="ECO:0000259" key="1">
    <source>
        <dbReference type="PROSITE" id="PS50404"/>
    </source>
</evidence>
<dbReference type="InterPro" id="IPR036282">
    <property type="entry name" value="Glutathione-S-Trfase_C_sf"/>
</dbReference>
<dbReference type="PROSITE" id="PS50404">
    <property type="entry name" value="GST_NTER"/>
    <property type="match status" value="1"/>
</dbReference>
<dbReference type="AlphaFoldDB" id="A0A939JTC5"/>
<dbReference type="InterPro" id="IPR004046">
    <property type="entry name" value="GST_C"/>
</dbReference>
<dbReference type="InterPro" id="IPR036249">
    <property type="entry name" value="Thioredoxin-like_sf"/>
</dbReference>